<evidence type="ECO:0000256" key="2">
    <source>
        <dbReference type="ARBA" id="ARBA00006177"/>
    </source>
</evidence>
<sequence length="102" mass="11919">MVQNCAILGCTADSRRCKGLTFHSLPKEDKNKEWREQMIRIINRSDKNFNPDKIKLCSRHFKDSCFQYMTSGKRKLKVNSLPTEFLPGTPVKKGKVTRKRMK</sequence>
<evidence type="ECO:0000256" key="3">
    <source>
        <dbReference type="ARBA" id="ARBA00022723"/>
    </source>
</evidence>
<dbReference type="GO" id="GO:0005654">
    <property type="term" value="C:nucleoplasm"/>
    <property type="evidence" value="ECO:0007669"/>
    <property type="project" value="UniProtKB-SubCell"/>
</dbReference>
<evidence type="ECO:0000256" key="9">
    <source>
        <dbReference type="ARBA" id="ARBA00023163"/>
    </source>
</evidence>
<evidence type="ECO:0000256" key="4">
    <source>
        <dbReference type="ARBA" id="ARBA00022771"/>
    </source>
</evidence>
<feature type="domain" description="THAP-type" evidence="13">
    <location>
        <begin position="1"/>
        <end position="85"/>
    </location>
</feature>
<dbReference type="Proteomes" id="UP000678393">
    <property type="component" value="Unassembled WGS sequence"/>
</dbReference>
<keyword evidence="15" id="KW-1185">Reference proteome</keyword>
<dbReference type="InterPro" id="IPR038441">
    <property type="entry name" value="THAP_Znf_sf"/>
</dbReference>
<keyword evidence="10" id="KW-0539">Nucleus</keyword>
<organism evidence="14 15">
    <name type="scientific">Candidula unifasciata</name>
    <dbReference type="NCBI Taxonomy" id="100452"/>
    <lineage>
        <taxon>Eukaryota</taxon>
        <taxon>Metazoa</taxon>
        <taxon>Spiralia</taxon>
        <taxon>Lophotrochozoa</taxon>
        <taxon>Mollusca</taxon>
        <taxon>Gastropoda</taxon>
        <taxon>Heterobranchia</taxon>
        <taxon>Euthyneura</taxon>
        <taxon>Panpulmonata</taxon>
        <taxon>Eupulmonata</taxon>
        <taxon>Stylommatophora</taxon>
        <taxon>Helicina</taxon>
        <taxon>Helicoidea</taxon>
        <taxon>Geomitridae</taxon>
        <taxon>Candidula</taxon>
    </lineage>
</organism>
<keyword evidence="11" id="KW-0131">Cell cycle</keyword>
<dbReference type="OrthoDB" id="6496718at2759"/>
<evidence type="ECO:0000256" key="5">
    <source>
        <dbReference type="ARBA" id="ARBA00022833"/>
    </source>
</evidence>
<dbReference type="PROSITE" id="PS50950">
    <property type="entry name" value="ZF_THAP"/>
    <property type="match status" value="1"/>
</dbReference>
<evidence type="ECO:0000256" key="1">
    <source>
        <dbReference type="ARBA" id="ARBA00004642"/>
    </source>
</evidence>
<dbReference type="PANTHER" id="PTHR46600:SF1">
    <property type="entry name" value="THAP DOMAIN-CONTAINING PROTEIN 1"/>
    <property type="match status" value="1"/>
</dbReference>
<accession>A0A8S3YPB6</accession>
<evidence type="ECO:0000256" key="12">
    <source>
        <dbReference type="PROSITE-ProRule" id="PRU00309"/>
    </source>
</evidence>
<dbReference type="InterPro" id="IPR006612">
    <property type="entry name" value="THAP_Znf"/>
</dbReference>
<gene>
    <name evidence="14" type="ORF">CUNI_LOCUS4595</name>
</gene>
<keyword evidence="3" id="KW-0479">Metal-binding</keyword>
<protein>
    <recommendedName>
        <fullName evidence="13">THAP-type domain-containing protein</fullName>
    </recommendedName>
</protein>
<dbReference type="AlphaFoldDB" id="A0A8S3YPB6"/>
<dbReference type="EMBL" id="CAJHNH020000646">
    <property type="protein sequence ID" value="CAG5119037.1"/>
    <property type="molecule type" value="Genomic_DNA"/>
</dbReference>
<reference evidence="14" key="1">
    <citation type="submission" date="2021-04" db="EMBL/GenBank/DDBJ databases">
        <authorList>
            <consortium name="Molecular Ecology Group"/>
        </authorList>
    </citation>
    <scope>NUCLEOTIDE SEQUENCE</scope>
</reference>
<evidence type="ECO:0000313" key="14">
    <source>
        <dbReference type="EMBL" id="CAG5119037.1"/>
    </source>
</evidence>
<dbReference type="PANTHER" id="PTHR46600">
    <property type="entry name" value="THAP DOMAIN-CONTAINING"/>
    <property type="match status" value="1"/>
</dbReference>
<dbReference type="Pfam" id="PF05485">
    <property type="entry name" value="THAP"/>
    <property type="match status" value="1"/>
</dbReference>
<evidence type="ECO:0000313" key="15">
    <source>
        <dbReference type="Proteomes" id="UP000678393"/>
    </source>
</evidence>
<comment type="caution">
    <text evidence="14">The sequence shown here is derived from an EMBL/GenBank/DDBJ whole genome shotgun (WGS) entry which is preliminary data.</text>
</comment>
<dbReference type="InterPro" id="IPR026516">
    <property type="entry name" value="THAP1/10"/>
</dbReference>
<keyword evidence="4 12" id="KW-0863">Zinc-finger</keyword>
<dbReference type="Gene3D" id="6.20.210.20">
    <property type="entry name" value="THAP domain"/>
    <property type="match status" value="1"/>
</dbReference>
<proteinExistence type="inferred from homology"/>
<evidence type="ECO:0000256" key="6">
    <source>
        <dbReference type="ARBA" id="ARBA00023015"/>
    </source>
</evidence>
<dbReference type="SUPFAM" id="SSF57716">
    <property type="entry name" value="Glucocorticoid receptor-like (DNA-binding domain)"/>
    <property type="match status" value="1"/>
</dbReference>
<keyword evidence="6" id="KW-0805">Transcription regulation</keyword>
<keyword evidence="5" id="KW-0862">Zinc</keyword>
<keyword evidence="9" id="KW-0804">Transcription</keyword>
<dbReference type="GO" id="GO:0043565">
    <property type="term" value="F:sequence-specific DNA binding"/>
    <property type="evidence" value="ECO:0007669"/>
    <property type="project" value="InterPro"/>
</dbReference>
<evidence type="ECO:0000256" key="7">
    <source>
        <dbReference type="ARBA" id="ARBA00023054"/>
    </source>
</evidence>
<dbReference type="SMART" id="SM00980">
    <property type="entry name" value="THAP"/>
    <property type="match status" value="1"/>
</dbReference>
<comment type="similarity">
    <text evidence="2">Belongs to the THAP1 family.</text>
</comment>
<comment type="subcellular location">
    <subcellularLocation>
        <location evidence="1">Nucleus</location>
        <location evidence="1">Nucleoplasm</location>
    </subcellularLocation>
</comment>
<evidence type="ECO:0000256" key="10">
    <source>
        <dbReference type="ARBA" id="ARBA00023242"/>
    </source>
</evidence>
<dbReference type="GO" id="GO:0008270">
    <property type="term" value="F:zinc ion binding"/>
    <property type="evidence" value="ECO:0007669"/>
    <property type="project" value="UniProtKB-KW"/>
</dbReference>
<feature type="non-terminal residue" evidence="14">
    <location>
        <position position="1"/>
    </location>
</feature>
<evidence type="ECO:0000259" key="13">
    <source>
        <dbReference type="PROSITE" id="PS50950"/>
    </source>
</evidence>
<name>A0A8S3YPB6_9EUPU</name>
<keyword evidence="8 12" id="KW-0238">DNA-binding</keyword>
<keyword evidence="7" id="KW-0175">Coiled coil</keyword>
<evidence type="ECO:0000256" key="8">
    <source>
        <dbReference type="ARBA" id="ARBA00023125"/>
    </source>
</evidence>
<evidence type="ECO:0000256" key="11">
    <source>
        <dbReference type="ARBA" id="ARBA00023306"/>
    </source>
</evidence>